<feature type="domain" description="WYL" evidence="1">
    <location>
        <begin position="67"/>
        <end position="135"/>
    </location>
</feature>
<dbReference type="PROSITE" id="PS52050">
    <property type="entry name" value="WYL"/>
    <property type="match status" value="1"/>
</dbReference>
<dbReference type="InterPro" id="IPR057727">
    <property type="entry name" value="WCX_dom"/>
</dbReference>
<organism evidence="3 6">
    <name type="scientific">Lacticaseibacillus rhamnosus</name>
    <name type="common">Lactobacillus rhamnosus</name>
    <dbReference type="NCBI Taxonomy" id="47715"/>
    <lineage>
        <taxon>Bacteria</taxon>
        <taxon>Bacillati</taxon>
        <taxon>Bacillota</taxon>
        <taxon>Bacilli</taxon>
        <taxon>Lactobacillales</taxon>
        <taxon>Lactobacillaceae</taxon>
        <taxon>Lacticaseibacillus</taxon>
    </lineage>
</organism>
<dbReference type="EMBL" id="SSHM01000001">
    <property type="protein sequence ID" value="THC80000.1"/>
    <property type="molecule type" value="Genomic_DNA"/>
</dbReference>
<gene>
    <name evidence="4" type="ORF">E6L36_06105</name>
    <name evidence="3" type="ORF">H0N82_03300</name>
</gene>
<accession>A0A508Z583</accession>
<evidence type="ECO:0000313" key="4">
    <source>
        <dbReference type="EMBL" id="THC80000.1"/>
    </source>
</evidence>
<dbReference type="Pfam" id="PF13280">
    <property type="entry name" value="WYL"/>
    <property type="match status" value="1"/>
</dbReference>
<evidence type="ECO:0000313" key="5">
    <source>
        <dbReference type="Proteomes" id="UP000307517"/>
    </source>
</evidence>
<reference evidence="4 5" key="1">
    <citation type="submission" date="2019-04" db="EMBL/GenBank/DDBJ databases">
        <title>Genome Announcement to Ensure Probiotic Safety of Lactobacillus rhamnosus UBLR-58.</title>
        <authorList>
            <person name="Sulthana A."/>
            <person name="Lakshmi S.G."/>
            <person name="Madempudi R.S."/>
        </authorList>
    </citation>
    <scope>NUCLEOTIDE SEQUENCE [LARGE SCALE GENOMIC DNA]</scope>
    <source>
        <strain evidence="4 5">UBLR-58</strain>
    </source>
</reference>
<comment type="caution">
    <text evidence="3">The sequence shown here is derived from an EMBL/GenBank/DDBJ whole genome shotgun (WGS) entry which is preliminary data.</text>
</comment>
<sequence>MNGQIVLAISNILLGSRALLPSELDAALNYLFSGLSPVKQVEVRQQLRIARGSYTPLSQPKLLLSRLAEVAAYIANHRRLTFTYLSSQATEPTPLIHHAQPVALFFEVHYFYVAMLSQTRGGYWLYRLDRIGEIKAVSEGDKLDYATRFSLQDHRRQTYLLDSGDLMQIQFVYRYYPQTALDQFPGSRVIRHNADGSVVIEAFARLDGALLWLLSQGAALKVISPPSLIKRMREELMAALNQYKQ</sequence>
<dbReference type="Proteomes" id="UP000552935">
    <property type="component" value="Unassembled WGS sequence"/>
</dbReference>
<name>A0A508Z583_LACRH</name>
<evidence type="ECO:0000313" key="3">
    <source>
        <dbReference type="EMBL" id="NZA04161.1"/>
    </source>
</evidence>
<dbReference type="RefSeq" id="WP_005689752.1">
    <property type="nucleotide sequence ID" value="NZ_CABFNI010000027.1"/>
</dbReference>
<evidence type="ECO:0000259" key="1">
    <source>
        <dbReference type="Pfam" id="PF13280"/>
    </source>
</evidence>
<dbReference type="PANTHER" id="PTHR34580:SF1">
    <property type="entry name" value="PROTEIN PAFC"/>
    <property type="match status" value="1"/>
</dbReference>
<dbReference type="Proteomes" id="UP000307517">
    <property type="component" value="Unassembled WGS sequence"/>
</dbReference>
<dbReference type="EMBL" id="JACCKI010000002">
    <property type="protein sequence ID" value="NZA04161.1"/>
    <property type="molecule type" value="Genomic_DNA"/>
</dbReference>
<dbReference type="PANTHER" id="PTHR34580">
    <property type="match status" value="1"/>
</dbReference>
<proteinExistence type="predicted"/>
<reference evidence="3 6" key="2">
    <citation type="submission" date="2020-07" db="EMBL/GenBank/DDBJ databases">
        <title>Organ Donor 1.</title>
        <authorList>
            <person name="Marsh A.J."/>
            <person name="Azcarate-Peril M.A."/>
        </authorList>
    </citation>
    <scope>NUCLEOTIDE SEQUENCE [LARGE SCALE GENOMIC DNA]</scope>
    <source>
        <strain evidence="3 6">AMC0712</strain>
    </source>
</reference>
<dbReference type="InterPro" id="IPR026881">
    <property type="entry name" value="WYL_dom"/>
</dbReference>
<protein>
    <submittedName>
        <fullName evidence="3">WYL domain-containing protein</fullName>
    </submittedName>
</protein>
<dbReference type="InterPro" id="IPR051534">
    <property type="entry name" value="CBASS_pafABC_assoc_protein"/>
</dbReference>
<dbReference type="AlphaFoldDB" id="A0A508Z583"/>
<evidence type="ECO:0000259" key="2">
    <source>
        <dbReference type="Pfam" id="PF25583"/>
    </source>
</evidence>
<evidence type="ECO:0000313" key="6">
    <source>
        <dbReference type="Proteomes" id="UP000552935"/>
    </source>
</evidence>
<feature type="domain" description="WCX" evidence="2">
    <location>
        <begin position="185"/>
        <end position="240"/>
    </location>
</feature>
<dbReference type="SMR" id="A0A508Z583"/>
<dbReference type="Pfam" id="PF25583">
    <property type="entry name" value="WCX"/>
    <property type="match status" value="1"/>
</dbReference>